<name>A0ABW4Q324_9MICC</name>
<feature type="compositionally biased region" description="Low complexity" evidence="1">
    <location>
        <begin position="90"/>
        <end position="104"/>
    </location>
</feature>
<dbReference type="Proteomes" id="UP001597307">
    <property type="component" value="Unassembled WGS sequence"/>
</dbReference>
<gene>
    <name evidence="2" type="ORF">ACFSFX_00030</name>
</gene>
<feature type="region of interest" description="Disordered" evidence="1">
    <location>
        <begin position="51"/>
        <end position="130"/>
    </location>
</feature>
<sequence>MKNKLVFAAGMAAGYVLGSRAGRDSYDKLKTKADELWNNPKVQETVADTASTLKHKMPEVQEQAGGAVKKAKESVSSALHRSDSADDAKGTTSSSAATGSAATGPSGGNPAKVEDPPFQNQDDDTRPDTV</sequence>
<dbReference type="RefSeq" id="WP_343876931.1">
    <property type="nucleotide sequence ID" value="NZ_BAAAIJ010000001.1"/>
</dbReference>
<proteinExistence type="predicted"/>
<keyword evidence="3" id="KW-1185">Reference proteome</keyword>
<evidence type="ECO:0000313" key="2">
    <source>
        <dbReference type="EMBL" id="MFD1844988.1"/>
    </source>
</evidence>
<reference evidence="3" key="1">
    <citation type="journal article" date="2019" name="Int. J. Syst. Evol. Microbiol.">
        <title>The Global Catalogue of Microorganisms (GCM) 10K type strain sequencing project: providing services to taxonomists for standard genome sequencing and annotation.</title>
        <authorList>
            <consortium name="The Broad Institute Genomics Platform"/>
            <consortium name="The Broad Institute Genome Sequencing Center for Infectious Disease"/>
            <person name="Wu L."/>
            <person name="Ma J."/>
        </authorList>
    </citation>
    <scope>NUCLEOTIDE SEQUENCE [LARGE SCALE GENOMIC DNA]</scope>
    <source>
        <strain evidence="3">JCM 11496</strain>
    </source>
</reference>
<protein>
    <submittedName>
        <fullName evidence="2">YtxH domain-containing protein</fullName>
    </submittedName>
</protein>
<comment type="caution">
    <text evidence="2">The sequence shown here is derived from an EMBL/GenBank/DDBJ whole genome shotgun (WGS) entry which is preliminary data.</text>
</comment>
<organism evidence="2 3">
    <name type="scientific">Arthrobacter flavus</name>
    <dbReference type="NCBI Taxonomy" id="95172"/>
    <lineage>
        <taxon>Bacteria</taxon>
        <taxon>Bacillati</taxon>
        <taxon>Actinomycetota</taxon>
        <taxon>Actinomycetes</taxon>
        <taxon>Micrococcales</taxon>
        <taxon>Micrococcaceae</taxon>
        <taxon>Arthrobacter</taxon>
    </lineage>
</organism>
<evidence type="ECO:0000256" key="1">
    <source>
        <dbReference type="SAM" id="MobiDB-lite"/>
    </source>
</evidence>
<feature type="compositionally biased region" description="Basic and acidic residues" evidence="1">
    <location>
        <begin position="80"/>
        <end position="89"/>
    </location>
</feature>
<accession>A0ABW4Q324</accession>
<evidence type="ECO:0000313" key="3">
    <source>
        <dbReference type="Proteomes" id="UP001597307"/>
    </source>
</evidence>
<dbReference type="EMBL" id="JBHUGA010000001">
    <property type="protein sequence ID" value="MFD1844988.1"/>
    <property type="molecule type" value="Genomic_DNA"/>
</dbReference>